<dbReference type="GO" id="GO:0000150">
    <property type="term" value="F:DNA strand exchange activity"/>
    <property type="evidence" value="ECO:0007669"/>
    <property type="project" value="InterPro"/>
</dbReference>
<name>A0AAW7PZE5_9BACT</name>
<dbReference type="EMBL" id="JAPZCX010000013">
    <property type="protein sequence ID" value="MDN5071060.1"/>
    <property type="molecule type" value="Genomic_DNA"/>
</dbReference>
<evidence type="ECO:0000313" key="3">
    <source>
        <dbReference type="Proteomes" id="UP001170288"/>
    </source>
</evidence>
<dbReference type="Pfam" id="PF00239">
    <property type="entry name" value="Resolvase"/>
    <property type="match status" value="1"/>
</dbReference>
<dbReference type="InterPro" id="IPR006119">
    <property type="entry name" value="Resolv_N"/>
</dbReference>
<dbReference type="GO" id="GO:0003677">
    <property type="term" value="F:DNA binding"/>
    <property type="evidence" value="ECO:0007669"/>
    <property type="project" value="InterPro"/>
</dbReference>
<organism evidence="2 3">
    <name type="scientific">Aliarcobacter butzleri</name>
    <dbReference type="NCBI Taxonomy" id="28197"/>
    <lineage>
        <taxon>Bacteria</taxon>
        <taxon>Pseudomonadati</taxon>
        <taxon>Campylobacterota</taxon>
        <taxon>Epsilonproteobacteria</taxon>
        <taxon>Campylobacterales</taxon>
        <taxon>Arcobacteraceae</taxon>
        <taxon>Aliarcobacter</taxon>
    </lineage>
</organism>
<proteinExistence type="predicted"/>
<comment type="caution">
    <text evidence="2">The sequence shown here is derived from an EMBL/GenBank/DDBJ whole genome shotgun (WGS) entry which is preliminary data.</text>
</comment>
<dbReference type="Gene3D" id="3.40.50.1390">
    <property type="entry name" value="Resolvase, N-terminal catalytic domain"/>
    <property type="match status" value="1"/>
</dbReference>
<feature type="domain" description="Resolvase/invertase-type recombinase catalytic" evidence="1">
    <location>
        <begin position="9"/>
        <end position="135"/>
    </location>
</feature>
<protein>
    <submittedName>
        <fullName evidence="2">Recombinase family protein</fullName>
    </submittedName>
</protein>
<evidence type="ECO:0000313" key="2">
    <source>
        <dbReference type="EMBL" id="MDN5071060.1"/>
    </source>
</evidence>
<dbReference type="SUPFAM" id="SSF53041">
    <property type="entry name" value="Resolvase-like"/>
    <property type="match status" value="1"/>
</dbReference>
<dbReference type="Proteomes" id="UP001170288">
    <property type="component" value="Unassembled WGS sequence"/>
</dbReference>
<reference evidence="2" key="2">
    <citation type="journal article" date="2023" name="Microorganisms">
        <title>Genomic Characterization of Arcobacter butzleri Strains Isolated from Various Sources in Lithuania.</title>
        <authorList>
            <person name="Uljanovas D."/>
            <person name="Golz G."/>
            <person name="Fleischmann S."/>
            <person name="Kudirkiene E."/>
            <person name="Kasetiene N."/>
            <person name="Grineviciene A."/>
            <person name="Tamuleviciene E."/>
            <person name="Aksomaitiene J."/>
            <person name="Alter T."/>
            <person name="Malakauskas M."/>
        </authorList>
    </citation>
    <scope>NUCLEOTIDE SEQUENCE</scope>
    <source>
        <strain evidence="2">RCM69</strain>
    </source>
</reference>
<reference evidence="2" key="1">
    <citation type="submission" date="2022-12" db="EMBL/GenBank/DDBJ databases">
        <authorList>
            <person name="Uljanovas D."/>
        </authorList>
    </citation>
    <scope>NUCLEOTIDE SEQUENCE</scope>
    <source>
        <strain evidence="2">RCM69</strain>
    </source>
</reference>
<dbReference type="InterPro" id="IPR036162">
    <property type="entry name" value="Resolvase-like_N_sf"/>
</dbReference>
<dbReference type="RefSeq" id="WP_237918726.1">
    <property type="nucleotide sequence ID" value="NZ_JAKKPB010000005.1"/>
</dbReference>
<sequence length="213" mass="25104">MDYFYIKYTKDEDFVKKQKNSIKHYCENYFINIETNQVKKTTINKILKKVSIGDSLIIYDLSILGNTTYTILGEMFKILEKGITLIFTNYNDPNKRIYPNSTFNFNFLKFLHNIEKNHTKKRISLAQESCKKKGKKLGRKKNAKIKSIYDEHKRIIMKLYKDKVPKTKIIERIGIGTPQGLSKYINKIIEIKKIELNINKSNFDVGFNLLTKK</sequence>
<dbReference type="AlphaFoldDB" id="A0AAW7PZE5"/>
<evidence type="ECO:0000259" key="1">
    <source>
        <dbReference type="Pfam" id="PF00239"/>
    </source>
</evidence>
<gene>
    <name evidence="2" type="ORF">O8C76_08425</name>
</gene>
<accession>A0AAW7PZE5</accession>